<gene>
    <name evidence="1" type="ORF">SORBI_3008G078700</name>
</gene>
<protein>
    <submittedName>
        <fullName evidence="1">Uncharacterized protein</fullName>
    </submittedName>
</protein>
<accession>A0A1B6PC48</accession>
<evidence type="ECO:0000313" key="1">
    <source>
        <dbReference type="EMBL" id="KXG23286.1"/>
    </source>
</evidence>
<keyword evidence="2" id="KW-1185">Reference proteome</keyword>
<sequence>MGRARSLTAVEEEEMCRGGQGLGVAKLMRCRRHRRAGELWPHDRTSKMRLRRCLVAQYHGGIPAFPWANLACVSLPQDKFMCPWATHKVEDAARSLVFSLRNKSTTHSSGRVSPSAREPHDSFLLCSRRHLVKVAAACLGAPGSAVGLPSPPTRHPISSAPASRRLCHLVDPIR</sequence>
<dbReference type="EMBL" id="CM000767">
    <property type="protein sequence ID" value="KXG23286.1"/>
    <property type="molecule type" value="Genomic_DNA"/>
</dbReference>
<proteinExistence type="predicted"/>
<organism evidence="1 2">
    <name type="scientific">Sorghum bicolor</name>
    <name type="common">Sorghum</name>
    <name type="synonym">Sorghum vulgare</name>
    <dbReference type="NCBI Taxonomy" id="4558"/>
    <lineage>
        <taxon>Eukaryota</taxon>
        <taxon>Viridiplantae</taxon>
        <taxon>Streptophyta</taxon>
        <taxon>Embryophyta</taxon>
        <taxon>Tracheophyta</taxon>
        <taxon>Spermatophyta</taxon>
        <taxon>Magnoliopsida</taxon>
        <taxon>Liliopsida</taxon>
        <taxon>Poales</taxon>
        <taxon>Poaceae</taxon>
        <taxon>PACMAD clade</taxon>
        <taxon>Panicoideae</taxon>
        <taxon>Andropogonodae</taxon>
        <taxon>Andropogoneae</taxon>
        <taxon>Sorghinae</taxon>
        <taxon>Sorghum</taxon>
    </lineage>
</organism>
<evidence type="ECO:0000313" key="2">
    <source>
        <dbReference type="Proteomes" id="UP000000768"/>
    </source>
</evidence>
<name>A0A1B6PC48_SORBI</name>
<reference evidence="1 2" key="1">
    <citation type="journal article" date="2009" name="Nature">
        <title>The Sorghum bicolor genome and the diversification of grasses.</title>
        <authorList>
            <person name="Paterson A.H."/>
            <person name="Bowers J.E."/>
            <person name="Bruggmann R."/>
            <person name="Dubchak I."/>
            <person name="Grimwood J."/>
            <person name="Gundlach H."/>
            <person name="Haberer G."/>
            <person name="Hellsten U."/>
            <person name="Mitros T."/>
            <person name="Poliakov A."/>
            <person name="Schmutz J."/>
            <person name="Spannagl M."/>
            <person name="Tang H."/>
            <person name="Wang X."/>
            <person name="Wicker T."/>
            <person name="Bharti A.K."/>
            <person name="Chapman J."/>
            <person name="Feltus F.A."/>
            <person name="Gowik U."/>
            <person name="Grigoriev I.V."/>
            <person name="Lyons E."/>
            <person name="Maher C.A."/>
            <person name="Martis M."/>
            <person name="Narechania A."/>
            <person name="Otillar R.P."/>
            <person name="Penning B.W."/>
            <person name="Salamov A.A."/>
            <person name="Wang Y."/>
            <person name="Zhang L."/>
            <person name="Carpita N.C."/>
            <person name="Freeling M."/>
            <person name="Gingle A.R."/>
            <person name="Hash C.T."/>
            <person name="Keller B."/>
            <person name="Klein P."/>
            <person name="Kresovich S."/>
            <person name="McCann M.C."/>
            <person name="Ming R."/>
            <person name="Peterson D.G."/>
            <person name="Mehboob-ur-Rahman"/>
            <person name="Ware D."/>
            <person name="Westhoff P."/>
            <person name="Mayer K.F."/>
            <person name="Messing J."/>
            <person name="Rokhsar D.S."/>
        </authorList>
    </citation>
    <scope>NUCLEOTIDE SEQUENCE [LARGE SCALE GENOMIC DNA]</scope>
    <source>
        <strain evidence="2">cv. BTx623</strain>
    </source>
</reference>
<dbReference type="ExpressionAtlas" id="A0A1B6PC48">
    <property type="expression patterns" value="differential"/>
</dbReference>
<dbReference type="Gramene" id="KXG23286">
    <property type="protein sequence ID" value="KXG23286"/>
    <property type="gene ID" value="SORBI_3008G078700"/>
</dbReference>
<dbReference type="Proteomes" id="UP000000768">
    <property type="component" value="Chromosome 8"/>
</dbReference>
<dbReference type="AlphaFoldDB" id="A0A1B6PC48"/>
<reference evidence="2" key="2">
    <citation type="journal article" date="2018" name="Plant J.">
        <title>The Sorghum bicolor reference genome: improved assembly, gene annotations, a transcriptome atlas, and signatures of genome organization.</title>
        <authorList>
            <person name="McCormick R.F."/>
            <person name="Truong S.K."/>
            <person name="Sreedasyam A."/>
            <person name="Jenkins J."/>
            <person name="Shu S."/>
            <person name="Sims D."/>
            <person name="Kennedy M."/>
            <person name="Amirebrahimi M."/>
            <person name="Weers B.D."/>
            <person name="McKinley B."/>
            <person name="Mattison A."/>
            <person name="Morishige D.T."/>
            <person name="Grimwood J."/>
            <person name="Schmutz J."/>
            <person name="Mullet J.E."/>
        </authorList>
    </citation>
    <scope>NUCLEOTIDE SEQUENCE [LARGE SCALE GENOMIC DNA]</scope>
    <source>
        <strain evidence="2">cv. BTx623</strain>
    </source>
</reference>